<evidence type="ECO:0000256" key="1">
    <source>
        <dbReference type="SAM" id="MobiDB-lite"/>
    </source>
</evidence>
<feature type="region of interest" description="Disordered" evidence="1">
    <location>
        <begin position="207"/>
        <end position="238"/>
    </location>
</feature>
<dbReference type="InParanoid" id="S2JLV0"/>
<protein>
    <submittedName>
        <fullName evidence="2">Uncharacterized protein</fullName>
    </submittedName>
</protein>
<sequence length="270" mass="30106">MENLKRKRSVDEDDTPVNGSIADDSTRVPPDSSNTQNQNAGETFQKVLFDYLQTIIVNQEKLENSYKDLKADMHRLNNTVALLRKQSNPNIPHTSSNQGRPTDNKTDIPKAQGDKNAALSDLFEQYIPAQGNPRAAETLLTDFKSICYRVVETFIQRNEGLKYQLWDEVSAFNKSYMLSQAANFAARKDSRLAFLFHCEVEKLIQLQQSGQGEPQTLPSSSSGTSDPTPAAVPSSQVSALIKQEESDICYDDLKDHVDNGCSSSEKPRSQ</sequence>
<reference evidence="3" key="1">
    <citation type="submission" date="2013-05" db="EMBL/GenBank/DDBJ databases">
        <title>The Genome sequence of Mucor circinelloides f. circinelloides 1006PhL.</title>
        <authorList>
            <consortium name="The Broad Institute Genomics Platform"/>
            <person name="Cuomo C."/>
            <person name="Earl A."/>
            <person name="Findley K."/>
            <person name="Lee S.C."/>
            <person name="Walker B."/>
            <person name="Young S."/>
            <person name="Zeng Q."/>
            <person name="Gargeya S."/>
            <person name="Fitzgerald M."/>
            <person name="Haas B."/>
            <person name="Abouelleil A."/>
            <person name="Allen A.W."/>
            <person name="Alvarado L."/>
            <person name="Arachchi H.M."/>
            <person name="Berlin A.M."/>
            <person name="Chapman S.B."/>
            <person name="Gainer-Dewar J."/>
            <person name="Goldberg J."/>
            <person name="Griggs A."/>
            <person name="Gujja S."/>
            <person name="Hansen M."/>
            <person name="Howarth C."/>
            <person name="Imamovic A."/>
            <person name="Ireland A."/>
            <person name="Larimer J."/>
            <person name="McCowan C."/>
            <person name="Murphy C."/>
            <person name="Pearson M."/>
            <person name="Poon T.W."/>
            <person name="Priest M."/>
            <person name="Roberts A."/>
            <person name="Saif S."/>
            <person name="Shea T."/>
            <person name="Sisk P."/>
            <person name="Sykes S."/>
            <person name="Wortman J."/>
            <person name="Nusbaum C."/>
            <person name="Birren B."/>
        </authorList>
    </citation>
    <scope>NUCLEOTIDE SEQUENCE [LARGE SCALE GENOMIC DNA]</scope>
    <source>
        <strain evidence="3">1006PhL</strain>
    </source>
</reference>
<evidence type="ECO:0000313" key="3">
    <source>
        <dbReference type="Proteomes" id="UP000014254"/>
    </source>
</evidence>
<feature type="region of interest" description="Disordered" evidence="1">
    <location>
        <begin position="84"/>
        <end position="112"/>
    </location>
</feature>
<feature type="region of interest" description="Disordered" evidence="1">
    <location>
        <begin position="1"/>
        <end position="38"/>
    </location>
</feature>
<dbReference type="OrthoDB" id="10374445at2759"/>
<gene>
    <name evidence="2" type="ORF">HMPREF1544_03698</name>
</gene>
<dbReference type="EMBL" id="KE123934">
    <property type="protein sequence ID" value="EPB89467.1"/>
    <property type="molecule type" value="Genomic_DNA"/>
</dbReference>
<proteinExistence type="predicted"/>
<accession>S2JLV0</accession>
<feature type="compositionally biased region" description="Polar residues" evidence="1">
    <location>
        <begin position="84"/>
        <end position="101"/>
    </location>
</feature>
<name>S2JLV0_MUCC1</name>
<evidence type="ECO:0000313" key="2">
    <source>
        <dbReference type="EMBL" id="EPB89467.1"/>
    </source>
</evidence>
<dbReference type="VEuPathDB" id="FungiDB:HMPREF1544_03698"/>
<organism evidence="2 3">
    <name type="scientific">Mucor circinelloides f. circinelloides (strain 1006PhL)</name>
    <name type="common">Mucormycosis agent</name>
    <name type="synonym">Calyptromyces circinelloides</name>
    <dbReference type="NCBI Taxonomy" id="1220926"/>
    <lineage>
        <taxon>Eukaryota</taxon>
        <taxon>Fungi</taxon>
        <taxon>Fungi incertae sedis</taxon>
        <taxon>Mucoromycota</taxon>
        <taxon>Mucoromycotina</taxon>
        <taxon>Mucoromycetes</taxon>
        <taxon>Mucorales</taxon>
        <taxon>Mucorineae</taxon>
        <taxon>Mucoraceae</taxon>
        <taxon>Mucor</taxon>
    </lineage>
</organism>
<keyword evidence="3" id="KW-1185">Reference proteome</keyword>
<feature type="compositionally biased region" description="Low complexity" evidence="1">
    <location>
        <begin position="216"/>
        <end position="229"/>
    </location>
</feature>
<dbReference type="Proteomes" id="UP000014254">
    <property type="component" value="Unassembled WGS sequence"/>
</dbReference>
<dbReference type="AlphaFoldDB" id="S2JLV0"/>